<dbReference type="Proteomes" id="UP001218218">
    <property type="component" value="Unassembled WGS sequence"/>
</dbReference>
<gene>
    <name evidence="1" type="ORF">DFH08DRAFT_975567</name>
</gene>
<protein>
    <recommendedName>
        <fullName evidence="3">F-box domain-containing protein</fullName>
    </recommendedName>
</protein>
<comment type="caution">
    <text evidence="1">The sequence shown here is derived from an EMBL/GenBank/DDBJ whole genome shotgun (WGS) entry which is preliminary data.</text>
</comment>
<organism evidence="1 2">
    <name type="scientific">Mycena albidolilacea</name>
    <dbReference type="NCBI Taxonomy" id="1033008"/>
    <lineage>
        <taxon>Eukaryota</taxon>
        <taxon>Fungi</taxon>
        <taxon>Dikarya</taxon>
        <taxon>Basidiomycota</taxon>
        <taxon>Agaricomycotina</taxon>
        <taxon>Agaricomycetes</taxon>
        <taxon>Agaricomycetidae</taxon>
        <taxon>Agaricales</taxon>
        <taxon>Marasmiineae</taxon>
        <taxon>Mycenaceae</taxon>
        <taxon>Mycena</taxon>
    </lineage>
</organism>
<evidence type="ECO:0000313" key="1">
    <source>
        <dbReference type="EMBL" id="KAJ7307011.1"/>
    </source>
</evidence>
<proteinExistence type="predicted"/>
<evidence type="ECO:0000313" key="2">
    <source>
        <dbReference type="Proteomes" id="UP001218218"/>
    </source>
</evidence>
<reference evidence="1" key="1">
    <citation type="submission" date="2023-03" db="EMBL/GenBank/DDBJ databases">
        <title>Massive genome expansion in bonnet fungi (Mycena s.s.) driven by repeated elements and novel gene families across ecological guilds.</title>
        <authorList>
            <consortium name="Lawrence Berkeley National Laboratory"/>
            <person name="Harder C.B."/>
            <person name="Miyauchi S."/>
            <person name="Viragh M."/>
            <person name="Kuo A."/>
            <person name="Thoen E."/>
            <person name="Andreopoulos B."/>
            <person name="Lu D."/>
            <person name="Skrede I."/>
            <person name="Drula E."/>
            <person name="Henrissat B."/>
            <person name="Morin E."/>
            <person name="Kohler A."/>
            <person name="Barry K."/>
            <person name="LaButti K."/>
            <person name="Morin E."/>
            <person name="Salamov A."/>
            <person name="Lipzen A."/>
            <person name="Mereny Z."/>
            <person name="Hegedus B."/>
            <person name="Baldrian P."/>
            <person name="Stursova M."/>
            <person name="Weitz H."/>
            <person name="Taylor A."/>
            <person name="Grigoriev I.V."/>
            <person name="Nagy L.G."/>
            <person name="Martin F."/>
            <person name="Kauserud H."/>
        </authorList>
    </citation>
    <scope>NUCLEOTIDE SEQUENCE</scope>
    <source>
        <strain evidence="1">CBHHK002</strain>
    </source>
</reference>
<name>A0AAD7EB54_9AGAR</name>
<dbReference type="AlphaFoldDB" id="A0AAD7EB54"/>
<evidence type="ECO:0008006" key="3">
    <source>
        <dbReference type="Google" id="ProtNLM"/>
    </source>
</evidence>
<sequence>MPPELLREIFLWTLPSIKDVDKLDMGQTPWLLTQVSSRWREITLSTPSLWSRIIIDYSQNHSPYSLSLIKAQLGYSRQLKIHFYASRGIDPRAIDIFKLLSQHSSRWEELSLGLTSKLVPALGALYDRLPSLRGSWTQWNHSPDQGVVSIYCFQMACSLVDIGIFNEFRFVPTLLPVHQFTLTRYELDCPLDEHMRILKQTPNLVGARISIDFEEHRWPDSLETVDFLCLRRLYISNPVALKYFKAPALEGLALVEGSDSEDLPPPFQSFLNHSLCFLRRICLVSPAAHTTTKLLKRCPSIAELLIVHDDAERRDEIDALILALTGVSIAPHLLLIFFGCGDENHLDYMAYLEMLKSRRTAENCAFKTCYS</sequence>
<accession>A0AAD7EB54</accession>
<keyword evidence="2" id="KW-1185">Reference proteome</keyword>
<dbReference type="EMBL" id="JARIHO010000089">
    <property type="protein sequence ID" value="KAJ7307011.1"/>
    <property type="molecule type" value="Genomic_DNA"/>
</dbReference>